<dbReference type="OrthoDB" id="6048601at2"/>
<dbReference type="EMBL" id="LXNG01000005">
    <property type="protein sequence ID" value="OAG68826.1"/>
    <property type="molecule type" value="Genomic_DNA"/>
</dbReference>
<evidence type="ECO:0000313" key="1">
    <source>
        <dbReference type="EMBL" id="OAG68826.1"/>
    </source>
</evidence>
<proteinExistence type="predicted"/>
<protein>
    <recommendedName>
        <fullName evidence="3">Lipoprotein</fullName>
    </recommendedName>
</protein>
<evidence type="ECO:0008006" key="3">
    <source>
        <dbReference type="Google" id="ProtNLM"/>
    </source>
</evidence>
<comment type="caution">
    <text evidence="1">The sequence shown here is derived from an EMBL/GenBank/DDBJ whole genome shotgun (WGS) entry which is preliminary data.</text>
</comment>
<sequence>MALRIRRLHGLPFGWGHAAFPRAILLPLGLLACSLHSGCASSTPRSHSAVAAAKPPLETRSKDVTERLKQDVDRLIGTDFQDVAALSAQLQTQFGPPQSQEAMVVRVGQGGALAGAALQRIELRSTQDAPSHATLVLDFSASGPALEDVPWPDALLYPPRPDAPGSSAYWSFQRGQVTIILGLTKDQANLSFITISKQ</sequence>
<dbReference type="Proteomes" id="UP000077659">
    <property type="component" value="Unassembled WGS sequence"/>
</dbReference>
<dbReference type="PROSITE" id="PS51257">
    <property type="entry name" value="PROKAR_LIPOPROTEIN"/>
    <property type="match status" value="1"/>
</dbReference>
<name>A0A1A9MG90_9XANT</name>
<reference evidence="1 2" key="1">
    <citation type="submission" date="2016-05" db="EMBL/GenBank/DDBJ databases">
        <title>Pathogenic, phenotypic and molecular characterisation of Xanthomonas nasturtii sp. nov. and Xanthomonas floridensis sp. nov., new species of Xanthomonas associated with watercress production in Florida.</title>
        <authorList>
            <person name="Vicente J.G."/>
            <person name="Rothwell S."/>
            <person name="Holub E.B."/>
            <person name="Studholme D.J."/>
        </authorList>
    </citation>
    <scope>NUCLEOTIDE SEQUENCE [LARGE SCALE GENOMIC DNA]</scope>
    <source>
        <strain evidence="1 2">WHRI 8848</strain>
    </source>
</reference>
<evidence type="ECO:0000313" key="2">
    <source>
        <dbReference type="Proteomes" id="UP000077659"/>
    </source>
</evidence>
<accession>A0A1A9MG90</accession>
<gene>
    <name evidence="1" type="ORF">A7D17_11955</name>
</gene>
<dbReference type="AlphaFoldDB" id="A0A1A9MG90"/>
<organism evidence="1 2">
    <name type="scientific">Xanthomonas floridensis</name>
    <dbReference type="NCBI Taxonomy" id="1843580"/>
    <lineage>
        <taxon>Bacteria</taxon>
        <taxon>Pseudomonadati</taxon>
        <taxon>Pseudomonadota</taxon>
        <taxon>Gammaproteobacteria</taxon>
        <taxon>Lysobacterales</taxon>
        <taxon>Lysobacteraceae</taxon>
        <taxon>Xanthomonas</taxon>
    </lineage>
</organism>